<accession>A0A4R7VQ86</accession>
<dbReference type="PANTHER" id="PTHR12993">
    <property type="entry name" value="N-ACETYLGLUCOSAMINYL-PHOSPHATIDYLINOSITOL DE-N-ACETYLASE-RELATED"/>
    <property type="match status" value="1"/>
</dbReference>
<dbReference type="RefSeq" id="WP_133903326.1">
    <property type="nucleotide sequence ID" value="NZ_SOCP01000005.1"/>
</dbReference>
<comment type="caution">
    <text evidence="2">The sequence shown here is derived from an EMBL/GenBank/DDBJ whole genome shotgun (WGS) entry which is preliminary data.</text>
</comment>
<evidence type="ECO:0000313" key="3">
    <source>
        <dbReference type="Proteomes" id="UP000294927"/>
    </source>
</evidence>
<keyword evidence="1" id="KW-0862">Zinc</keyword>
<dbReference type="InterPro" id="IPR008715">
    <property type="entry name" value="SAM-MeTfrase_NodS-like"/>
</dbReference>
<dbReference type="InterPro" id="IPR024078">
    <property type="entry name" value="LmbE-like_dom_sf"/>
</dbReference>
<dbReference type="Gene3D" id="3.40.50.10320">
    <property type="entry name" value="LmbE-like"/>
    <property type="match status" value="1"/>
</dbReference>
<reference evidence="2 3" key="1">
    <citation type="submission" date="2019-03" db="EMBL/GenBank/DDBJ databases">
        <title>Genomic Encyclopedia of Archaeal and Bacterial Type Strains, Phase II (KMG-II): from individual species to whole genera.</title>
        <authorList>
            <person name="Goeker M."/>
        </authorList>
    </citation>
    <scope>NUCLEOTIDE SEQUENCE [LARGE SCALE GENOMIC DNA]</scope>
    <source>
        <strain evidence="2 3">DSM 45499</strain>
    </source>
</reference>
<dbReference type="Pfam" id="PF02585">
    <property type="entry name" value="PIG-L"/>
    <property type="match status" value="1"/>
</dbReference>
<dbReference type="PANTHER" id="PTHR12993:SF29">
    <property type="entry name" value="BLR3841 PROTEIN"/>
    <property type="match status" value="1"/>
</dbReference>
<dbReference type="CDD" id="cd02440">
    <property type="entry name" value="AdoMet_MTases"/>
    <property type="match status" value="1"/>
</dbReference>
<evidence type="ECO:0000313" key="2">
    <source>
        <dbReference type="EMBL" id="TDV51896.1"/>
    </source>
</evidence>
<protein>
    <submittedName>
        <fullName evidence="2">LmbE family N-acetylglucosaminyl deacetylase</fullName>
    </submittedName>
</protein>
<dbReference type="GO" id="GO:0016811">
    <property type="term" value="F:hydrolase activity, acting on carbon-nitrogen (but not peptide) bonds, in linear amides"/>
    <property type="evidence" value="ECO:0007669"/>
    <property type="project" value="TreeGrafter"/>
</dbReference>
<dbReference type="GO" id="GO:0008757">
    <property type="term" value="F:S-adenosylmethionine-dependent methyltransferase activity"/>
    <property type="evidence" value="ECO:0007669"/>
    <property type="project" value="InterPro"/>
</dbReference>
<dbReference type="SUPFAM" id="SSF53335">
    <property type="entry name" value="S-adenosyl-L-methionine-dependent methyltransferases"/>
    <property type="match status" value="1"/>
</dbReference>
<dbReference type="OrthoDB" id="116799at2"/>
<sequence>MTEPATEQSTRGPRTITDEAVWTPWLDDLRPFPDDSYRHAVVLAAHPDDETLGASGLLQQLHAKGGSVELVVATDGEAAFPGLSTAERAELGRVRRRELHESLRAQGMPDVPVRWLGLPDSGLAAHRDELAELLAESLADADVCVAPWPGDPHPDHQTVGEVGLRVAPVTTHRWSYPIWMWHWLRPQDVGVPKNRAFTQALSADQRERKAEGIAAFTSQLQPGPGGADPILSPAMLRHFARDREVVFREPPGRSAPVGRFAELYAGSADPWDVAEGWYEQRKRAVALACLPDRGYGTVVEPACGLGALTRDLAARAERLIAFDPVAAAVKQTVENTAHLSNVEVRQGSLPTDLPDGPLDLAVFSEILYYLDDDDLTATIERTVAALRPGGDLLAVHWLPWAAEAPRDGMDAHRRLLAHPSLDPVVEHTDEQFVVHVLRRR</sequence>
<dbReference type="GO" id="GO:0009312">
    <property type="term" value="P:oligosaccharide biosynthetic process"/>
    <property type="evidence" value="ECO:0007669"/>
    <property type="project" value="InterPro"/>
</dbReference>
<name>A0A4R7VQ86_9PSEU</name>
<dbReference type="SUPFAM" id="SSF102588">
    <property type="entry name" value="LmbE-like"/>
    <property type="match status" value="1"/>
</dbReference>
<dbReference type="InterPro" id="IPR029063">
    <property type="entry name" value="SAM-dependent_MTases_sf"/>
</dbReference>
<dbReference type="Gene3D" id="3.40.50.150">
    <property type="entry name" value="Vaccinia Virus protein VP39"/>
    <property type="match status" value="1"/>
</dbReference>
<dbReference type="InterPro" id="IPR003737">
    <property type="entry name" value="GlcNAc_PI_deacetylase-related"/>
</dbReference>
<proteinExistence type="predicted"/>
<dbReference type="AlphaFoldDB" id="A0A4R7VQ86"/>
<gene>
    <name evidence="2" type="ORF">CLV71_10525</name>
</gene>
<dbReference type="GO" id="GO:0016137">
    <property type="term" value="P:glycoside metabolic process"/>
    <property type="evidence" value="ECO:0007669"/>
    <property type="project" value="UniProtKB-ARBA"/>
</dbReference>
<organism evidence="2 3">
    <name type="scientific">Actinophytocola oryzae</name>
    <dbReference type="NCBI Taxonomy" id="502181"/>
    <lineage>
        <taxon>Bacteria</taxon>
        <taxon>Bacillati</taxon>
        <taxon>Actinomycetota</taxon>
        <taxon>Actinomycetes</taxon>
        <taxon>Pseudonocardiales</taxon>
        <taxon>Pseudonocardiaceae</taxon>
    </lineage>
</organism>
<dbReference type="Pfam" id="PF05401">
    <property type="entry name" value="NodS"/>
    <property type="match status" value="1"/>
</dbReference>
<dbReference type="EMBL" id="SOCP01000005">
    <property type="protein sequence ID" value="TDV51896.1"/>
    <property type="molecule type" value="Genomic_DNA"/>
</dbReference>
<keyword evidence="3" id="KW-1185">Reference proteome</keyword>
<evidence type="ECO:0000256" key="1">
    <source>
        <dbReference type="ARBA" id="ARBA00022833"/>
    </source>
</evidence>
<dbReference type="Proteomes" id="UP000294927">
    <property type="component" value="Unassembled WGS sequence"/>
</dbReference>